<sequence>MADLQHITLTTKPSAQIAYTFHPATSSTATTTPPPLLVFLNGLGLPQASWFATIAKLKESNTPLPALLTYDRYGQGATTDRDPADADAEDPTHGHDALTVVKDLRQLLTQIATEKLGLDSAEKLNTIPLILVGNSIGCALARLYAQTYPGTVAALLLLDSVLANSDFVSIFPDPDAPGFDASTLPEGITADALRGGREGMKRIFHPSVGSKEGLSRRNLAALLPHADSPVLVGPDDGKGPFVTVVGHDFEAFAKESARMGRGEELTLVYANPYWHLYNEGLVKIAGDEAGRGKGPVQAPGAGHFVQKDNPDFVVQEILEILGKAL</sequence>
<proteinExistence type="inferred from homology"/>
<dbReference type="PANTHER" id="PTHR43248">
    <property type="entry name" value="2-SUCCINYL-6-HYDROXY-2,4-CYCLOHEXADIENE-1-CARBOXYLATE SYNTHASE"/>
    <property type="match status" value="1"/>
</dbReference>
<dbReference type="SUPFAM" id="SSF53474">
    <property type="entry name" value="alpha/beta-Hydrolases"/>
    <property type="match status" value="1"/>
</dbReference>
<dbReference type="InterPro" id="IPR051601">
    <property type="entry name" value="Serine_prot/Carboxylest_S33"/>
</dbReference>
<evidence type="ECO:0000313" key="5">
    <source>
        <dbReference type="Proteomes" id="UP001610446"/>
    </source>
</evidence>
<dbReference type="EMBL" id="JBFXLU010000255">
    <property type="protein sequence ID" value="KAL2832768.1"/>
    <property type="molecule type" value="Genomic_DNA"/>
</dbReference>
<accession>A0ABR4J154</accession>
<evidence type="ECO:0000313" key="4">
    <source>
        <dbReference type="EMBL" id="KAL2832768.1"/>
    </source>
</evidence>
<dbReference type="Proteomes" id="UP001610446">
    <property type="component" value="Unassembled WGS sequence"/>
</dbReference>
<evidence type="ECO:0000259" key="3">
    <source>
        <dbReference type="Pfam" id="PF12697"/>
    </source>
</evidence>
<dbReference type="Pfam" id="PF12697">
    <property type="entry name" value="Abhydrolase_6"/>
    <property type="match status" value="1"/>
</dbReference>
<keyword evidence="2" id="KW-0378">Hydrolase</keyword>
<name>A0ABR4J154_9EURO</name>
<dbReference type="InterPro" id="IPR029058">
    <property type="entry name" value="AB_hydrolase_fold"/>
</dbReference>
<organism evidence="4 5">
    <name type="scientific">Aspergillus pseudoustus</name>
    <dbReference type="NCBI Taxonomy" id="1810923"/>
    <lineage>
        <taxon>Eukaryota</taxon>
        <taxon>Fungi</taxon>
        <taxon>Dikarya</taxon>
        <taxon>Ascomycota</taxon>
        <taxon>Pezizomycotina</taxon>
        <taxon>Eurotiomycetes</taxon>
        <taxon>Eurotiomycetidae</taxon>
        <taxon>Eurotiales</taxon>
        <taxon>Aspergillaceae</taxon>
        <taxon>Aspergillus</taxon>
        <taxon>Aspergillus subgen. Nidulantes</taxon>
    </lineage>
</organism>
<keyword evidence="5" id="KW-1185">Reference proteome</keyword>
<dbReference type="Gene3D" id="3.40.50.1820">
    <property type="entry name" value="alpha/beta hydrolase"/>
    <property type="match status" value="1"/>
</dbReference>
<comment type="similarity">
    <text evidence="1">Belongs to the peptidase S33 family.</text>
</comment>
<dbReference type="InterPro" id="IPR000073">
    <property type="entry name" value="AB_hydrolase_1"/>
</dbReference>
<feature type="domain" description="AB hydrolase-1" evidence="3">
    <location>
        <begin position="37"/>
        <end position="315"/>
    </location>
</feature>
<protein>
    <submittedName>
        <fullName evidence="4">Alpha/beta-hydrolase</fullName>
    </submittedName>
</protein>
<reference evidence="4 5" key="1">
    <citation type="submission" date="2024-07" db="EMBL/GenBank/DDBJ databases">
        <title>Section-level genome sequencing and comparative genomics of Aspergillus sections Usti and Cavernicolus.</title>
        <authorList>
            <consortium name="Lawrence Berkeley National Laboratory"/>
            <person name="Nybo J.L."/>
            <person name="Vesth T.C."/>
            <person name="Theobald S."/>
            <person name="Frisvad J.C."/>
            <person name="Larsen T.O."/>
            <person name="Kjaerboelling I."/>
            <person name="Rothschild-Mancinelli K."/>
            <person name="Lyhne E.K."/>
            <person name="Kogle M.E."/>
            <person name="Barry K."/>
            <person name="Clum A."/>
            <person name="Na H."/>
            <person name="Ledsgaard L."/>
            <person name="Lin J."/>
            <person name="Lipzen A."/>
            <person name="Kuo A."/>
            <person name="Riley R."/>
            <person name="Mondo S."/>
            <person name="Labutti K."/>
            <person name="Haridas S."/>
            <person name="Pangalinan J."/>
            <person name="Salamov A.A."/>
            <person name="Simmons B.A."/>
            <person name="Magnuson J.K."/>
            <person name="Chen J."/>
            <person name="Drula E."/>
            <person name="Henrissat B."/>
            <person name="Wiebenga A."/>
            <person name="Lubbers R.J."/>
            <person name="Gomes A.C."/>
            <person name="Makela M.R."/>
            <person name="Stajich J."/>
            <person name="Grigoriev I.V."/>
            <person name="Mortensen U.H."/>
            <person name="De Vries R.P."/>
            <person name="Baker S.E."/>
            <person name="Andersen M.R."/>
        </authorList>
    </citation>
    <scope>NUCLEOTIDE SEQUENCE [LARGE SCALE GENOMIC DNA]</scope>
    <source>
        <strain evidence="4 5">CBS 123904</strain>
    </source>
</reference>
<comment type="caution">
    <text evidence="4">The sequence shown here is derived from an EMBL/GenBank/DDBJ whole genome shotgun (WGS) entry which is preliminary data.</text>
</comment>
<dbReference type="PANTHER" id="PTHR43248:SF27">
    <property type="entry name" value="AB HYDROLASE-1 DOMAIN-CONTAINING PROTEIN"/>
    <property type="match status" value="1"/>
</dbReference>
<evidence type="ECO:0000256" key="2">
    <source>
        <dbReference type="ARBA" id="ARBA00022801"/>
    </source>
</evidence>
<evidence type="ECO:0000256" key="1">
    <source>
        <dbReference type="ARBA" id="ARBA00010088"/>
    </source>
</evidence>
<gene>
    <name evidence="4" type="ORF">BJY01DRAFT_260049</name>
</gene>